<dbReference type="Proteomes" id="UP001451303">
    <property type="component" value="Unassembled WGS sequence"/>
</dbReference>
<organism evidence="1 2">
    <name type="scientific">Neurospora intermedia</name>
    <dbReference type="NCBI Taxonomy" id="5142"/>
    <lineage>
        <taxon>Eukaryota</taxon>
        <taxon>Fungi</taxon>
        <taxon>Dikarya</taxon>
        <taxon>Ascomycota</taxon>
        <taxon>Pezizomycotina</taxon>
        <taxon>Sordariomycetes</taxon>
        <taxon>Sordariomycetidae</taxon>
        <taxon>Sordariales</taxon>
        <taxon>Sordariaceae</taxon>
        <taxon>Neurospora</taxon>
    </lineage>
</organism>
<gene>
    <name evidence="1" type="ORF">QR685DRAFT_445276</name>
</gene>
<comment type="caution">
    <text evidence="1">The sequence shown here is derived from an EMBL/GenBank/DDBJ whole genome shotgun (WGS) entry which is preliminary data.</text>
</comment>
<dbReference type="EMBL" id="JAVLET010000006">
    <property type="protein sequence ID" value="KAL0469242.1"/>
    <property type="molecule type" value="Genomic_DNA"/>
</dbReference>
<feature type="non-terminal residue" evidence="1">
    <location>
        <position position="1"/>
    </location>
</feature>
<accession>A0ABR3DA49</accession>
<protein>
    <submittedName>
        <fullName evidence="1">Uncharacterized protein</fullName>
    </submittedName>
</protein>
<keyword evidence="2" id="KW-1185">Reference proteome</keyword>
<reference evidence="1 2" key="1">
    <citation type="submission" date="2023-09" db="EMBL/GenBank/DDBJ databases">
        <title>Multi-omics analysis of a traditional fermented food reveals byproduct-associated fungal strains for waste-to-food upcycling.</title>
        <authorList>
            <consortium name="Lawrence Berkeley National Laboratory"/>
            <person name="Rekdal V.M."/>
            <person name="Villalobos-Escobedo J.M."/>
            <person name="Rodriguez-Valeron N."/>
            <person name="Garcia M.O."/>
            <person name="Vasquez D.P."/>
            <person name="Damayanti I."/>
            <person name="Sorensen P.M."/>
            <person name="Baidoo E.E."/>
            <person name="De Carvalho A.C."/>
            <person name="Riley R."/>
            <person name="Lipzen A."/>
            <person name="He G."/>
            <person name="Yan M."/>
            <person name="Haridas S."/>
            <person name="Daum C."/>
            <person name="Yoshinaga Y."/>
            <person name="Ng V."/>
            <person name="Grigoriev I.V."/>
            <person name="Munk R."/>
            <person name="Nuraida L."/>
            <person name="Wijaya C.H."/>
            <person name="Morales P.-C."/>
            <person name="Keasling J.D."/>
        </authorList>
    </citation>
    <scope>NUCLEOTIDE SEQUENCE [LARGE SCALE GENOMIC DNA]</scope>
    <source>
        <strain evidence="1 2">FGSC 2613</strain>
    </source>
</reference>
<evidence type="ECO:0000313" key="1">
    <source>
        <dbReference type="EMBL" id="KAL0469242.1"/>
    </source>
</evidence>
<evidence type="ECO:0000313" key="2">
    <source>
        <dbReference type="Proteomes" id="UP001451303"/>
    </source>
</evidence>
<proteinExistence type="predicted"/>
<name>A0ABR3DA49_NEUIN</name>
<sequence>VTISTIDVEFIDLVLMAKALDWAGSILINLNVNLGFYKINKILYTDSSNAKDWILNPNLPARNRYIDIRYKWLI</sequence>